<dbReference type="InterPro" id="IPR001261">
    <property type="entry name" value="ArgE/DapE_CS"/>
</dbReference>
<dbReference type="SUPFAM" id="SSF55031">
    <property type="entry name" value="Bacterial exopeptidase dimerisation domain"/>
    <property type="match status" value="1"/>
</dbReference>
<dbReference type="PROSITE" id="PS00759">
    <property type="entry name" value="ARGE_DAPE_CPG2_2"/>
    <property type="match status" value="1"/>
</dbReference>
<dbReference type="InterPro" id="IPR050072">
    <property type="entry name" value="Peptidase_M20A"/>
</dbReference>
<keyword evidence="7" id="KW-1185">Reference proteome</keyword>
<dbReference type="Pfam" id="PF07687">
    <property type="entry name" value="M20_dimer"/>
    <property type="match status" value="1"/>
</dbReference>
<keyword evidence="3 6" id="KW-0378">Hydrolase</keyword>
<dbReference type="Proteomes" id="UP000546257">
    <property type="component" value="Unassembled WGS sequence"/>
</dbReference>
<organism evidence="6 7">
    <name type="scientific">Halobellus ruber</name>
    <dbReference type="NCBI Taxonomy" id="2761102"/>
    <lineage>
        <taxon>Archaea</taxon>
        <taxon>Methanobacteriati</taxon>
        <taxon>Methanobacteriota</taxon>
        <taxon>Stenosarchaea group</taxon>
        <taxon>Halobacteria</taxon>
        <taxon>Halobacteriales</taxon>
        <taxon>Haloferacaceae</taxon>
        <taxon>Halobellus</taxon>
    </lineage>
</organism>
<reference evidence="6 7" key="1">
    <citation type="submission" date="2020-08" db="EMBL/GenBank/DDBJ databases">
        <authorList>
            <person name="Seo M.-J."/>
        </authorList>
    </citation>
    <scope>NUCLEOTIDE SEQUENCE [LARGE SCALE GENOMIC DNA]</scope>
    <source>
        <strain evidence="6 7">MBLA0160</strain>
    </source>
</reference>
<dbReference type="InterPro" id="IPR002933">
    <property type="entry name" value="Peptidase_M20"/>
</dbReference>
<dbReference type="Pfam" id="PF01546">
    <property type="entry name" value="Peptidase_M20"/>
    <property type="match status" value="1"/>
</dbReference>
<dbReference type="Gene3D" id="3.30.70.360">
    <property type="match status" value="1"/>
</dbReference>
<dbReference type="PANTHER" id="PTHR43808">
    <property type="entry name" value="ACETYLORNITHINE DEACETYLASE"/>
    <property type="match status" value="1"/>
</dbReference>
<feature type="domain" description="Peptidase M20 dimerisation" evidence="5">
    <location>
        <begin position="203"/>
        <end position="326"/>
    </location>
</feature>
<dbReference type="InterPro" id="IPR036264">
    <property type="entry name" value="Bact_exopeptidase_dim_dom"/>
</dbReference>
<dbReference type="AlphaFoldDB" id="A0A7J9SL45"/>
<accession>A0A7J9SL45</accession>
<comment type="cofactor">
    <cofactor evidence="1">
        <name>Zn(2+)</name>
        <dbReference type="ChEBI" id="CHEBI:29105"/>
    </cofactor>
</comment>
<proteinExistence type="predicted"/>
<evidence type="ECO:0000313" key="7">
    <source>
        <dbReference type="Proteomes" id="UP000546257"/>
    </source>
</evidence>
<evidence type="ECO:0000256" key="4">
    <source>
        <dbReference type="ARBA" id="ARBA00022833"/>
    </source>
</evidence>
<dbReference type="EMBL" id="JACKXD010000006">
    <property type="protein sequence ID" value="MBB6647645.1"/>
    <property type="molecule type" value="Genomic_DNA"/>
</dbReference>
<dbReference type="GO" id="GO:0016787">
    <property type="term" value="F:hydrolase activity"/>
    <property type="evidence" value="ECO:0007669"/>
    <property type="project" value="UniProtKB-KW"/>
</dbReference>
<name>A0A7J9SL45_9EURY</name>
<evidence type="ECO:0000313" key="6">
    <source>
        <dbReference type="EMBL" id="MBB6647645.1"/>
    </source>
</evidence>
<protein>
    <submittedName>
        <fullName evidence="6">M20/M25/M40 family metallo-hydrolase</fullName>
    </submittedName>
</protein>
<dbReference type="InterPro" id="IPR011650">
    <property type="entry name" value="Peptidase_M20_dimer"/>
</dbReference>
<dbReference type="SUPFAM" id="SSF53187">
    <property type="entry name" value="Zn-dependent exopeptidases"/>
    <property type="match status" value="1"/>
</dbReference>
<gene>
    <name evidence="6" type="ORF">H5V44_15370</name>
</gene>
<dbReference type="PANTHER" id="PTHR43808:SF32">
    <property type="entry name" value="ARGE_DAPE-RELATED DEACYLASE"/>
    <property type="match status" value="1"/>
</dbReference>
<dbReference type="GO" id="GO:0046872">
    <property type="term" value="F:metal ion binding"/>
    <property type="evidence" value="ECO:0007669"/>
    <property type="project" value="UniProtKB-KW"/>
</dbReference>
<evidence type="ECO:0000259" key="5">
    <source>
        <dbReference type="Pfam" id="PF07687"/>
    </source>
</evidence>
<keyword evidence="4" id="KW-0862">Zinc</keyword>
<evidence type="ECO:0000256" key="3">
    <source>
        <dbReference type="ARBA" id="ARBA00022801"/>
    </source>
</evidence>
<evidence type="ECO:0000256" key="1">
    <source>
        <dbReference type="ARBA" id="ARBA00001947"/>
    </source>
</evidence>
<keyword evidence="2" id="KW-0479">Metal-binding</keyword>
<comment type="caution">
    <text evidence="6">The sequence shown here is derived from an EMBL/GenBank/DDBJ whole genome shotgun (WGS) entry which is preliminary data.</text>
</comment>
<dbReference type="Gene3D" id="3.40.630.10">
    <property type="entry name" value="Zn peptidases"/>
    <property type="match status" value="1"/>
</dbReference>
<sequence>MNTDTLPPAVADYLADNRGELFDFVEALVGFDTQNPPGSTAESVAWLESTLDRPGIDVERFAVDPEKPNLLATVEGAGDRTLCFNGHVDTVPFDPRDWSYDPLGERVAAADADPDTEGDGDLFYGRGTTDMKGPVAAMVQVAVAYATTGTEPPLDLLFAFVSDEETGGDAGLTTLLETSEFDPDACVVGETTARNGRYSVSVADRGNIWLTLEATGTAAHGSRPMIGENAIDRLTDAIDQLRRDFGGRELSIDASMDGIIEESVGFYEPEAGAEATRRLYRYPTINLGIIEGGTAINTVPASACARVDIRLTAGVDTGEALGGIRNCLTGLDGIELTDVSWTRGSYEPLGSPIVEAGARAAEHVVDERVYRRSATGGGDAKVLRHGGIPTVEFGFGTQTAHGTDEYTTAEALVRNAVSYGTLPVCYAQLTSTDR</sequence>
<evidence type="ECO:0000256" key="2">
    <source>
        <dbReference type="ARBA" id="ARBA00022723"/>
    </source>
</evidence>